<feature type="non-terminal residue" evidence="2">
    <location>
        <position position="101"/>
    </location>
</feature>
<keyword evidence="3" id="KW-1185">Reference proteome</keyword>
<evidence type="ECO:0000313" key="2">
    <source>
        <dbReference type="EMBL" id="CAH2054330.1"/>
    </source>
</evidence>
<protein>
    <submittedName>
        <fullName evidence="2">Uncharacterized protein</fullName>
    </submittedName>
</protein>
<evidence type="ECO:0000313" key="3">
    <source>
        <dbReference type="Proteomes" id="UP000837857"/>
    </source>
</evidence>
<keyword evidence="1" id="KW-0472">Membrane</keyword>
<gene>
    <name evidence="2" type="ORF">IPOD504_LOCUS8583</name>
</gene>
<sequence length="101" mass="11604">MIGGFYDLMPTRSTSFPSAICLATLILFTAAINRIWWQPWQFTNQNAKRRVVLAKATHGANRLDCDMHIRDNGHPYSFALIVCKQPNVPWTNRVLMDLARQ</sequence>
<dbReference type="EMBL" id="OW152833">
    <property type="protein sequence ID" value="CAH2054330.1"/>
    <property type="molecule type" value="Genomic_DNA"/>
</dbReference>
<proteinExistence type="predicted"/>
<name>A0ABN8ICV6_9NEOP</name>
<keyword evidence="1" id="KW-1133">Transmembrane helix</keyword>
<feature type="transmembrane region" description="Helical" evidence="1">
    <location>
        <begin position="16"/>
        <end position="36"/>
    </location>
</feature>
<keyword evidence="1" id="KW-0812">Transmembrane</keyword>
<reference evidence="2" key="1">
    <citation type="submission" date="2022-03" db="EMBL/GenBank/DDBJ databases">
        <authorList>
            <person name="Martin H S."/>
        </authorList>
    </citation>
    <scope>NUCLEOTIDE SEQUENCE</scope>
</reference>
<dbReference type="Proteomes" id="UP000837857">
    <property type="component" value="Chromosome 21"/>
</dbReference>
<organism evidence="2 3">
    <name type="scientific">Iphiclides podalirius</name>
    <name type="common">scarce swallowtail</name>
    <dbReference type="NCBI Taxonomy" id="110791"/>
    <lineage>
        <taxon>Eukaryota</taxon>
        <taxon>Metazoa</taxon>
        <taxon>Ecdysozoa</taxon>
        <taxon>Arthropoda</taxon>
        <taxon>Hexapoda</taxon>
        <taxon>Insecta</taxon>
        <taxon>Pterygota</taxon>
        <taxon>Neoptera</taxon>
        <taxon>Endopterygota</taxon>
        <taxon>Lepidoptera</taxon>
        <taxon>Glossata</taxon>
        <taxon>Ditrysia</taxon>
        <taxon>Papilionoidea</taxon>
        <taxon>Papilionidae</taxon>
        <taxon>Papilioninae</taxon>
        <taxon>Iphiclides</taxon>
    </lineage>
</organism>
<accession>A0ABN8ICV6</accession>
<evidence type="ECO:0000256" key="1">
    <source>
        <dbReference type="SAM" id="Phobius"/>
    </source>
</evidence>